<dbReference type="GO" id="GO:0046872">
    <property type="term" value="F:metal ion binding"/>
    <property type="evidence" value="ECO:0007669"/>
    <property type="project" value="UniProtKB-KW"/>
</dbReference>
<dbReference type="EC" id="3.5.4.4" evidence="4"/>
<organism evidence="11 12">
    <name type="scientific">Polyporus arcularius HHB13444</name>
    <dbReference type="NCBI Taxonomy" id="1314778"/>
    <lineage>
        <taxon>Eukaryota</taxon>
        <taxon>Fungi</taxon>
        <taxon>Dikarya</taxon>
        <taxon>Basidiomycota</taxon>
        <taxon>Agaricomycotina</taxon>
        <taxon>Agaricomycetes</taxon>
        <taxon>Polyporales</taxon>
        <taxon>Polyporaceae</taxon>
        <taxon>Polyporus</taxon>
    </lineage>
</organism>
<evidence type="ECO:0000313" key="11">
    <source>
        <dbReference type="EMBL" id="TFK81582.1"/>
    </source>
</evidence>
<evidence type="ECO:0000256" key="6">
    <source>
        <dbReference type="ARBA" id="ARBA00022723"/>
    </source>
</evidence>
<dbReference type="Pfam" id="PF00962">
    <property type="entry name" value="A_deaminase"/>
    <property type="match status" value="1"/>
</dbReference>
<dbReference type="Proteomes" id="UP000308197">
    <property type="component" value="Unassembled WGS sequence"/>
</dbReference>
<evidence type="ECO:0000256" key="5">
    <source>
        <dbReference type="ARBA" id="ARBA00022525"/>
    </source>
</evidence>
<evidence type="ECO:0000256" key="8">
    <source>
        <dbReference type="ARBA" id="ARBA00022801"/>
    </source>
</evidence>
<gene>
    <name evidence="11" type="ORF">K466DRAFT_667034</name>
</gene>
<comment type="cofactor">
    <cofactor evidence="1">
        <name>Zn(2+)</name>
        <dbReference type="ChEBI" id="CHEBI:29105"/>
    </cofactor>
</comment>
<sequence>MSDMDEYFRKREELMLKDRALRYDHATDREPSADELVADKVLRDIRAAEADSVWDPNCKTEHPQGSQQMFPGMEFLTARATIMSTRLFAILSKMPKGGLLHAHLDATVRVDVLLELAMKHPAIHVRAPGKLSAGNFKMVLPEFRALPQAQWTQILSITDPSYEPNTWVPLKNARNNFSDALGGPEGFDCWVVGALMIEPAEAYGTHNSTAKIWEKFESTFRVSDGLIRFVPVWTEYVREFLLSSIEDGISYVEPRILFWSKHMVGADGEENVPHRVWLQMYERVLNEVRASLEAQGRADEFVGSKIIYSTLRIGTPEELEWYTEDCLALKQEFPHLIAGFDIVGHEDSLEPLIKYADVFLRSKERQKELGVDIPFVFHAGETLGDGTAADANLYDAILLGTKRIGHGFSIYKHPHLMEICREKGICIEMCPISNEILRLTGSMPMHPLPAIMNHGVHVALCSDDPAVFGNMGLTFDFFQVFVASEVNGLNTLRELVWDSIRFSNLNEQEKDHALSLLARRWAQFVRRIVEEYGVSDAAGKPKN</sequence>
<dbReference type="GO" id="GO:0004000">
    <property type="term" value="F:adenosine deaminase activity"/>
    <property type="evidence" value="ECO:0007669"/>
    <property type="project" value="TreeGrafter"/>
</dbReference>
<proteinExistence type="inferred from homology"/>
<dbReference type="InterPro" id="IPR006330">
    <property type="entry name" value="Ado/ade_deaminase"/>
</dbReference>
<evidence type="ECO:0000256" key="2">
    <source>
        <dbReference type="ARBA" id="ARBA00004613"/>
    </source>
</evidence>
<dbReference type="InterPro" id="IPR001365">
    <property type="entry name" value="A_deaminase_dom"/>
</dbReference>
<dbReference type="InParanoid" id="A0A5C3NWY2"/>
<dbReference type="PANTHER" id="PTHR11409:SF39">
    <property type="entry name" value="ADENOSINE DEAMINASE 2"/>
    <property type="match status" value="1"/>
</dbReference>
<evidence type="ECO:0000256" key="9">
    <source>
        <dbReference type="ARBA" id="ARBA00047764"/>
    </source>
</evidence>
<dbReference type="STRING" id="1314778.A0A5C3NWY2"/>
<dbReference type="PANTHER" id="PTHR11409">
    <property type="entry name" value="ADENOSINE DEAMINASE"/>
    <property type="match status" value="1"/>
</dbReference>
<dbReference type="GO" id="GO:0006154">
    <property type="term" value="P:adenosine catabolic process"/>
    <property type="evidence" value="ECO:0007669"/>
    <property type="project" value="TreeGrafter"/>
</dbReference>
<keyword evidence="12" id="KW-1185">Reference proteome</keyword>
<dbReference type="InterPro" id="IPR032466">
    <property type="entry name" value="Metal_Hydrolase"/>
</dbReference>
<dbReference type="EMBL" id="ML211585">
    <property type="protein sequence ID" value="TFK81582.1"/>
    <property type="molecule type" value="Genomic_DNA"/>
</dbReference>
<keyword evidence="7" id="KW-0732">Signal</keyword>
<comment type="subcellular location">
    <subcellularLocation>
        <location evidence="2">Secreted</location>
    </subcellularLocation>
</comment>
<comment type="similarity">
    <text evidence="3">Belongs to the metallo-dependent hydrolases superfamily. Adenosine and AMP deaminases family. ADGF subfamily.</text>
</comment>
<evidence type="ECO:0000256" key="3">
    <source>
        <dbReference type="ARBA" id="ARBA00006083"/>
    </source>
</evidence>
<evidence type="ECO:0000256" key="7">
    <source>
        <dbReference type="ARBA" id="ARBA00022729"/>
    </source>
</evidence>
<dbReference type="AlphaFoldDB" id="A0A5C3NWY2"/>
<comment type="catalytic activity">
    <reaction evidence="9">
        <text>adenosine + H2O + H(+) = inosine + NH4(+)</text>
        <dbReference type="Rhea" id="RHEA:24408"/>
        <dbReference type="ChEBI" id="CHEBI:15377"/>
        <dbReference type="ChEBI" id="CHEBI:15378"/>
        <dbReference type="ChEBI" id="CHEBI:16335"/>
        <dbReference type="ChEBI" id="CHEBI:17596"/>
        <dbReference type="ChEBI" id="CHEBI:28938"/>
        <dbReference type="EC" id="3.5.4.4"/>
    </reaction>
</comment>
<evidence type="ECO:0000313" key="12">
    <source>
        <dbReference type="Proteomes" id="UP000308197"/>
    </source>
</evidence>
<protein>
    <recommendedName>
        <fullName evidence="4">adenosine deaminase</fullName>
        <ecNumber evidence="4">3.5.4.4</ecNumber>
    </recommendedName>
</protein>
<name>A0A5C3NWY2_9APHY</name>
<dbReference type="SUPFAM" id="SSF51556">
    <property type="entry name" value="Metallo-dependent hydrolases"/>
    <property type="match status" value="1"/>
</dbReference>
<keyword evidence="8 11" id="KW-0378">Hydrolase</keyword>
<evidence type="ECO:0000259" key="10">
    <source>
        <dbReference type="Pfam" id="PF00962"/>
    </source>
</evidence>
<feature type="domain" description="Adenosine deaminase" evidence="10">
    <location>
        <begin position="210"/>
        <end position="517"/>
    </location>
</feature>
<dbReference type="GO" id="GO:0005576">
    <property type="term" value="C:extracellular region"/>
    <property type="evidence" value="ECO:0007669"/>
    <property type="project" value="UniProtKB-SubCell"/>
</dbReference>
<dbReference type="FunFam" id="3.20.20.140:FF:000017">
    <property type="entry name" value="Adenosine deaminase 2"/>
    <property type="match status" value="1"/>
</dbReference>
<keyword evidence="6" id="KW-0479">Metal-binding</keyword>
<reference evidence="11 12" key="1">
    <citation type="journal article" date="2019" name="Nat. Ecol. Evol.">
        <title>Megaphylogeny resolves global patterns of mushroom evolution.</title>
        <authorList>
            <person name="Varga T."/>
            <person name="Krizsan K."/>
            <person name="Foldi C."/>
            <person name="Dima B."/>
            <person name="Sanchez-Garcia M."/>
            <person name="Sanchez-Ramirez S."/>
            <person name="Szollosi G.J."/>
            <person name="Szarkandi J.G."/>
            <person name="Papp V."/>
            <person name="Albert L."/>
            <person name="Andreopoulos W."/>
            <person name="Angelini C."/>
            <person name="Antonin V."/>
            <person name="Barry K.W."/>
            <person name="Bougher N.L."/>
            <person name="Buchanan P."/>
            <person name="Buyck B."/>
            <person name="Bense V."/>
            <person name="Catcheside P."/>
            <person name="Chovatia M."/>
            <person name="Cooper J."/>
            <person name="Damon W."/>
            <person name="Desjardin D."/>
            <person name="Finy P."/>
            <person name="Geml J."/>
            <person name="Haridas S."/>
            <person name="Hughes K."/>
            <person name="Justo A."/>
            <person name="Karasinski D."/>
            <person name="Kautmanova I."/>
            <person name="Kiss B."/>
            <person name="Kocsube S."/>
            <person name="Kotiranta H."/>
            <person name="LaButti K.M."/>
            <person name="Lechner B.E."/>
            <person name="Liimatainen K."/>
            <person name="Lipzen A."/>
            <person name="Lukacs Z."/>
            <person name="Mihaltcheva S."/>
            <person name="Morgado L.N."/>
            <person name="Niskanen T."/>
            <person name="Noordeloos M.E."/>
            <person name="Ohm R.A."/>
            <person name="Ortiz-Santana B."/>
            <person name="Ovrebo C."/>
            <person name="Racz N."/>
            <person name="Riley R."/>
            <person name="Savchenko A."/>
            <person name="Shiryaev A."/>
            <person name="Soop K."/>
            <person name="Spirin V."/>
            <person name="Szebenyi C."/>
            <person name="Tomsovsky M."/>
            <person name="Tulloss R.E."/>
            <person name="Uehling J."/>
            <person name="Grigoriev I.V."/>
            <person name="Vagvolgyi C."/>
            <person name="Papp T."/>
            <person name="Martin F.M."/>
            <person name="Miettinen O."/>
            <person name="Hibbett D.S."/>
            <person name="Nagy L.G."/>
        </authorList>
    </citation>
    <scope>NUCLEOTIDE SEQUENCE [LARGE SCALE GENOMIC DNA]</scope>
    <source>
        <strain evidence="11 12">HHB13444</strain>
    </source>
</reference>
<keyword evidence="5" id="KW-0964">Secreted</keyword>
<evidence type="ECO:0000256" key="1">
    <source>
        <dbReference type="ARBA" id="ARBA00001947"/>
    </source>
</evidence>
<evidence type="ECO:0000256" key="4">
    <source>
        <dbReference type="ARBA" id="ARBA00012784"/>
    </source>
</evidence>
<dbReference type="Gene3D" id="3.20.20.140">
    <property type="entry name" value="Metal-dependent hydrolases"/>
    <property type="match status" value="1"/>
</dbReference>
<accession>A0A5C3NWY2</accession>
<dbReference type="GO" id="GO:0046103">
    <property type="term" value="P:inosine biosynthetic process"/>
    <property type="evidence" value="ECO:0007669"/>
    <property type="project" value="TreeGrafter"/>
</dbReference>